<evidence type="ECO:0000256" key="7">
    <source>
        <dbReference type="RuleBase" id="RU000461"/>
    </source>
</evidence>
<comment type="similarity">
    <text evidence="1 7">Belongs to the cytochrome P450 family.</text>
</comment>
<dbReference type="Proteomes" id="UP000295258">
    <property type="component" value="Unassembled WGS sequence"/>
</dbReference>
<dbReference type="SUPFAM" id="SSF48264">
    <property type="entry name" value="Cytochrome P450"/>
    <property type="match status" value="1"/>
</dbReference>
<accession>A0A4R4UU15</accession>
<dbReference type="PANTHER" id="PTHR46696:SF1">
    <property type="entry name" value="CYTOCHROME P450 YJIB-RELATED"/>
    <property type="match status" value="1"/>
</dbReference>
<dbReference type="EMBL" id="SMKO01000171">
    <property type="protein sequence ID" value="TDC95560.1"/>
    <property type="molecule type" value="Genomic_DNA"/>
</dbReference>
<dbReference type="PANTHER" id="PTHR46696">
    <property type="entry name" value="P450, PUTATIVE (EUROFUNG)-RELATED"/>
    <property type="match status" value="1"/>
</dbReference>
<evidence type="ECO:0000256" key="6">
    <source>
        <dbReference type="ARBA" id="ARBA00023033"/>
    </source>
</evidence>
<keyword evidence="4 7" id="KW-0560">Oxidoreductase</keyword>
<dbReference type="InterPro" id="IPR001128">
    <property type="entry name" value="Cyt_P450"/>
</dbReference>
<gene>
    <name evidence="8" type="ORF">E1292_39125</name>
</gene>
<protein>
    <submittedName>
        <fullName evidence="8">Cytochrome P450</fullName>
    </submittedName>
</protein>
<evidence type="ECO:0000256" key="4">
    <source>
        <dbReference type="ARBA" id="ARBA00023002"/>
    </source>
</evidence>
<dbReference type="GO" id="GO:0004497">
    <property type="term" value="F:monooxygenase activity"/>
    <property type="evidence" value="ECO:0007669"/>
    <property type="project" value="UniProtKB-KW"/>
</dbReference>
<dbReference type="GO" id="GO:0016705">
    <property type="term" value="F:oxidoreductase activity, acting on paired donors, with incorporation or reduction of molecular oxygen"/>
    <property type="evidence" value="ECO:0007669"/>
    <property type="project" value="InterPro"/>
</dbReference>
<dbReference type="PRINTS" id="PR00385">
    <property type="entry name" value="P450"/>
</dbReference>
<proteinExistence type="inferred from homology"/>
<evidence type="ECO:0000313" key="9">
    <source>
        <dbReference type="Proteomes" id="UP000295258"/>
    </source>
</evidence>
<dbReference type="Gene3D" id="1.10.630.10">
    <property type="entry name" value="Cytochrome P450"/>
    <property type="match status" value="1"/>
</dbReference>
<evidence type="ECO:0000256" key="5">
    <source>
        <dbReference type="ARBA" id="ARBA00023004"/>
    </source>
</evidence>
<dbReference type="Pfam" id="PF00067">
    <property type="entry name" value="p450"/>
    <property type="match status" value="2"/>
</dbReference>
<name>A0A4R4UU15_9ACTN</name>
<organism evidence="8 9">
    <name type="scientific">Nonomuraea deserti</name>
    <dbReference type="NCBI Taxonomy" id="1848322"/>
    <lineage>
        <taxon>Bacteria</taxon>
        <taxon>Bacillati</taxon>
        <taxon>Actinomycetota</taxon>
        <taxon>Actinomycetes</taxon>
        <taxon>Streptosporangiales</taxon>
        <taxon>Streptosporangiaceae</taxon>
        <taxon>Nonomuraea</taxon>
    </lineage>
</organism>
<sequence>MTCTPPTLDTTGIHLYDQVDELRAAGPAVQVRLPGDLVAWSVSRGDVVKHLLTHPDVSKDARRSWPDYRPFAIAWLTAWVDVVSMFTADDADHKRLKDLVGRAFTARRIEAMRPAIEDIVAALLDDLASAPPEQPVDLRERFAYRVPTKVICNLFGVPAEQRPTMLGVIDAVLDTSLTAEQAATVQRDMYAAMHRLVATKRAEPGDDMTSLLLVAQEADGDRLSMDELVSTLILMIGAGSETTVSLIDRAIIAMLTHPAQLATVTATPERWSDVVEESLRRHSPIMHLPLRYATADIDLGDGVTIGKGDLILIAFGAHGRDQAVNPDPGRFDIDRRDRQHLAFGHGIHFCLGAPLARLEAGAALPALFQRFPRMRPAADLSTLPPAPSFIGSDVRSLPVVLGPAG</sequence>
<evidence type="ECO:0000256" key="2">
    <source>
        <dbReference type="ARBA" id="ARBA00022617"/>
    </source>
</evidence>
<comment type="caution">
    <text evidence="8">The sequence shown here is derived from an EMBL/GenBank/DDBJ whole genome shotgun (WGS) entry which is preliminary data.</text>
</comment>
<reference evidence="8 9" key="1">
    <citation type="submission" date="2019-03" db="EMBL/GenBank/DDBJ databases">
        <title>Draft genome sequences of novel Actinobacteria.</title>
        <authorList>
            <person name="Sahin N."/>
            <person name="Ay H."/>
            <person name="Saygin H."/>
        </authorList>
    </citation>
    <scope>NUCLEOTIDE SEQUENCE [LARGE SCALE GENOMIC DNA]</scope>
    <source>
        <strain evidence="8 9">KC310</strain>
    </source>
</reference>
<dbReference type="FunFam" id="1.10.630.10:FF:000018">
    <property type="entry name" value="Cytochrome P450 monooxygenase"/>
    <property type="match status" value="1"/>
</dbReference>
<evidence type="ECO:0000313" key="8">
    <source>
        <dbReference type="EMBL" id="TDC95560.1"/>
    </source>
</evidence>
<evidence type="ECO:0000256" key="1">
    <source>
        <dbReference type="ARBA" id="ARBA00010617"/>
    </source>
</evidence>
<dbReference type="InterPro" id="IPR036396">
    <property type="entry name" value="Cyt_P450_sf"/>
</dbReference>
<keyword evidence="2 7" id="KW-0349">Heme</keyword>
<keyword evidence="5 7" id="KW-0408">Iron</keyword>
<dbReference type="InterPro" id="IPR017972">
    <property type="entry name" value="Cyt_P450_CS"/>
</dbReference>
<keyword evidence="6 7" id="KW-0503">Monooxygenase</keyword>
<dbReference type="PROSITE" id="PS00086">
    <property type="entry name" value="CYTOCHROME_P450"/>
    <property type="match status" value="1"/>
</dbReference>
<dbReference type="CDD" id="cd11029">
    <property type="entry name" value="CYP107-like"/>
    <property type="match status" value="1"/>
</dbReference>
<dbReference type="PRINTS" id="PR00359">
    <property type="entry name" value="BP450"/>
</dbReference>
<dbReference type="RefSeq" id="WP_132603457.1">
    <property type="nucleotide sequence ID" value="NZ_SMKO01000171.1"/>
</dbReference>
<dbReference type="AlphaFoldDB" id="A0A4R4UU15"/>
<dbReference type="GO" id="GO:0020037">
    <property type="term" value="F:heme binding"/>
    <property type="evidence" value="ECO:0007669"/>
    <property type="project" value="InterPro"/>
</dbReference>
<dbReference type="GO" id="GO:0005506">
    <property type="term" value="F:iron ion binding"/>
    <property type="evidence" value="ECO:0007669"/>
    <property type="project" value="InterPro"/>
</dbReference>
<keyword evidence="3 7" id="KW-0479">Metal-binding</keyword>
<dbReference type="InterPro" id="IPR002397">
    <property type="entry name" value="Cyt_P450_B"/>
</dbReference>
<evidence type="ECO:0000256" key="3">
    <source>
        <dbReference type="ARBA" id="ARBA00022723"/>
    </source>
</evidence>
<keyword evidence="9" id="KW-1185">Reference proteome</keyword>